<dbReference type="Pfam" id="PF01814">
    <property type="entry name" value="Hemerythrin"/>
    <property type="match status" value="1"/>
</dbReference>
<evidence type="ECO:0000313" key="2">
    <source>
        <dbReference type="EMBL" id="TFZ07458.1"/>
    </source>
</evidence>
<dbReference type="AlphaFoldDB" id="A0A4Z0CAL6"/>
<proteinExistence type="predicted"/>
<evidence type="ECO:0000313" key="3">
    <source>
        <dbReference type="Proteomes" id="UP000298180"/>
    </source>
</evidence>
<gene>
    <name evidence="2" type="ORF">EZ313_02710</name>
</gene>
<organism evidence="2 3">
    <name type="scientific">Ramlibacter henchirensis</name>
    <dbReference type="NCBI Taxonomy" id="204072"/>
    <lineage>
        <taxon>Bacteria</taxon>
        <taxon>Pseudomonadati</taxon>
        <taxon>Pseudomonadota</taxon>
        <taxon>Betaproteobacteria</taxon>
        <taxon>Burkholderiales</taxon>
        <taxon>Comamonadaceae</taxon>
        <taxon>Ramlibacter</taxon>
    </lineage>
</organism>
<sequence length="174" mass="19219">MLAAGSAWRILEAEHVQLRQLLAAIDRVLSGGDAWKHGGPQLNLLRHRIRAFQDFEVGTHRPKGVVLLGSVRGRSAEADQLLDVLDHESQLCEQLLAQVLELLDKIEQGGGGEAGEVASLLNQHRELMLGQLDREDTALRSYTAQLLTSDEWSSVASSISREVQKARRRTPAKD</sequence>
<accession>A0A4Z0CAL6</accession>
<dbReference type="OrthoDB" id="8853755at2"/>
<dbReference type="Proteomes" id="UP000298180">
    <property type="component" value="Unassembled WGS sequence"/>
</dbReference>
<dbReference type="Gene3D" id="1.20.120.520">
    <property type="entry name" value="nmb1532 protein domain like"/>
    <property type="match status" value="1"/>
</dbReference>
<dbReference type="EMBL" id="SMLM01000001">
    <property type="protein sequence ID" value="TFZ07458.1"/>
    <property type="molecule type" value="Genomic_DNA"/>
</dbReference>
<dbReference type="InterPro" id="IPR012312">
    <property type="entry name" value="Hemerythrin-like"/>
</dbReference>
<evidence type="ECO:0000259" key="1">
    <source>
        <dbReference type="Pfam" id="PF01814"/>
    </source>
</evidence>
<keyword evidence="3" id="KW-1185">Reference proteome</keyword>
<protein>
    <submittedName>
        <fullName evidence="2">Hemerythrin domain-containing protein</fullName>
    </submittedName>
</protein>
<reference evidence="2 3" key="1">
    <citation type="submission" date="2019-03" db="EMBL/GenBank/DDBJ databases">
        <title>Ramlibacter henchirensis DSM 14656, whole genome shotgun sequence.</title>
        <authorList>
            <person name="Zhang X."/>
            <person name="Feng G."/>
            <person name="Zhu H."/>
        </authorList>
    </citation>
    <scope>NUCLEOTIDE SEQUENCE [LARGE SCALE GENOMIC DNA]</scope>
    <source>
        <strain evidence="2 3">DSM 14656</strain>
    </source>
</reference>
<comment type="caution">
    <text evidence="2">The sequence shown here is derived from an EMBL/GenBank/DDBJ whole genome shotgun (WGS) entry which is preliminary data.</text>
</comment>
<name>A0A4Z0CAL6_9BURK</name>
<feature type="domain" description="Hemerythrin-like" evidence="1">
    <location>
        <begin position="8"/>
        <end position="137"/>
    </location>
</feature>